<dbReference type="PANTHER" id="PTHR12677:SF59">
    <property type="entry name" value="GOLGI APPARATUS MEMBRANE PROTEIN TVP38-RELATED"/>
    <property type="match status" value="1"/>
</dbReference>
<feature type="transmembrane region" description="Helical" evidence="6">
    <location>
        <begin position="196"/>
        <end position="217"/>
    </location>
</feature>
<feature type="domain" description="VTT" evidence="7">
    <location>
        <begin position="67"/>
        <end position="182"/>
    </location>
</feature>
<accession>A0A0F9M4G0</accession>
<evidence type="ECO:0000256" key="4">
    <source>
        <dbReference type="ARBA" id="ARBA00022989"/>
    </source>
</evidence>
<dbReference type="InterPro" id="IPR015414">
    <property type="entry name" value="TMEM64"/>
</dbReference>
<keyword evidence="3 6" id="KW-0812">Transmembrane</keyword>
<gene>
    <name evidence="8" type="ORF">LCGC14_1429740</name>
</gene>
<evidence type="ECO:0000256" key="1">
    <source>
        <dbReference type="ARBA" id="ARBA00004651"/>
    </source>
</evidence>
<evidence type="ECO:0000256" key="2">
    <source>
        <dbReference type="ARBA" id="ARBA00022475"/>
    </source>
</evidence>
<sequence length="230" mass="25476">MTNKKAIIKFVILLIIIAGAFFAFRYTPLSQYTQKEGLLRLLTQFREHWWGPVGFIFIYGLGCVVAFPGSILTLCGGAIFGVAWGTLYNVLASNLGATLAFLMARYFGRDFVSRFMKGRIESFDEKVARHGFRFIFTLRLIPLVPFNGLNLGSGLSKIRYRDYLLGSVIGMLPGTFIYTYFADALLGGVTGSGKKAMINLIIASSLLILISLVPTIYKKFKKPKAVGGRV</sequence>
<organism evidence="8">
    <name type="scientific">marine sediment metagenome</name>
    <dbReference type="NCBI Taxonomy" id="412755"/>
    <lineage>
        <taxon>unclassified sequences</taxon>
        <taxon>metagenomes</taxon>
        <taxon>ecological metagenomes</taxon>
    </lineage>
</organism>
<dbReference type="GO" id="GO:0005886">
    <property type="term" value="C:plasma membrane"/>
    <property type="evidence" value="ECO:0007669"/>
    <property type="project" value="UniProtKB-SubCell"/>
</dbReference>
<evidence type="ECO:0000256" key="5">
    <source>
        <dbReference type="ARBA" id="ARBA00023136"/>
    </source>
</evidence>
<evidence type="ECO:0000256" key="3">
    <source>
        <dbReference type="ARBA" id="ARBA00022692"/>
    </source>
</evidence>
<feature type="transmembrane region" description="Helical" evidence="6">
    <location>
        <begin position="163"/>
        <end position="181"/>
    </location>
</feature>
<comment type="caution">
    <text evidence="8">The sequence shown here is derived from an EMBL/GenBank/DDBJ whole genome shotgun (WGS) entry which is preliminary data.</text>
</comment>
<feature type="transmembrane region" description="Helical" evidence="6">
    <location>
        <begin position="86"/>
        <end position="107"/>
    </location>
</feature>
<keyword evidence="2" id="KW-1003">Cell membrane</keyword>
<keyword evidence="5 6" id="KW-0472">Membrane</keyword>
<reference evidence="8" key="1">
    <citation type="journal article" date="2015" name="Nature">
        <title>Complex archaea that bridge the gap between prokaryotes and eukaryotes.</title>
        <authorList>
            <person name="Spang A."/>
            <person name="Saw J.H."/>
            <person name="Jorgensen S.L."/>
            <person name="Zaremba-Niedzwiedzka K."/>
            <person name="Martijn J."/>
            <person name="Lind A.E."/>
            <person name="van Eijk R."/>
            <person name="Schleper C."/>
            <person name="Guy L."/>
            <person name="Ettema T.J."/>
        </authorList>
    </citation>
    <scope>NUCLEOTIDE SEQUENCE</scope>
</reference>
<feature type="transmembrane region" description="Helical" evidence="6">
    <location>
        <begin position="49"/>
        <end position="80"/>
    </location>
</feature>
<dbReference type="AlphaFoldDB" id="A0A0F9M4G0"/>
<dbReference type="Pfam" id="PF09335">
    <property type="entry name" value="VTT_dom"/>
    <property type="match status" value="1"/>
</dbReference>
<evidence type="ECO:0000259" key="7">
    <source>
        <dbReference type="Pfam" id="PF09335"/>
    </source>
</evidence>
<proteinExistence type="predicted"/>
<protein>
    <recommendedName>
        <fullName evidence="7">VTT domain-containing protein</fullName>
    </recommendedName>
</protein>
<evidence type="ECO:0000256" key="6">
    <source>
        <dbReference type="SAM" id="Phobius"/>
    </source>
</evidence>
<dbReference type="InterPro" id="IPR032816">
    <property type="entry name" value="VTT_dom"/>
</dbReference>
<keyword evidence="4 6" id="KW-1133">Transmembrane helix</keyword>
<name>A0A0F9M4G0_9ZZZZ</name>
<dbReference type="EMBL" id="LAZR01009619">
    <property type="protein sequence ID" value="KKM71525.1"/>
    <property type="molecule type" value="Genomic_DNA"/>
</dbReference>
<dbReference type="PANTHER" id="PTHR12677">
    <property type="entry name" value="GOLGI APPARATUS MEMBRANE PROTEIN TVP38-RELATED"/>
    <property type="match status" value="1"/>
</dbReference>
<comment type="subcellular location">
    <subcellularLocation>
        <location evidence="1">Cell membrane</location>
        <topology evidence="1">Multi-pass membrane protein</topology>
    </subcellularLocation>
</comment>
<feature type="transmembrane region" description="Helical" evidence="6">
    <location>
        <begin position="6"/>
        <end position="28"/>
    </location>
</feature>
<evidence type="ECO:0000313" key="8">
    <source>
        <dbReference type="EMBL" id="KKM71525.1"/>
    </source>
</evidence>